<dbReference type="PANTHER" id="PTHR43377">
    <property type="entry name" value="BILIVERDIN REDUCTASE A"/>
    <property type="match status" value="1"/>
</dbReference>
<dbReference type="Pfam" id="PF01408">
    <property type="entry name" value="GFO_IDH_MocA"/>
    <property type="match status" value="1"/>
</dbReference>
<evidence type="ECO:0000256" key="1">
    <source>
        <dbReference type="ARBA" id="ARBA00010928"/>
    </source>
</evidence>
<dbReference type="InterPro" id="IPR004104">
    <property type="entry name" value="Gfo/Idh/MocA-like_OxRdtase_C"/>
</dbReference>
<comment type="similarity">
    <text evidence="1">Belongs to the Gfo/Idh/MocA family.</text>
</comment>
<dbReference type="Pfam" id="PF02894">
    <property type="entry name" value="GFO_IDH_MocA_C"/>
    <property type="match status" value="1"/>
</dbReference>
<comment type="caution">
    <text evidence="4">The sequence shown here is derived from an EMBL/GenBank/DDBJ whole genome shotgun (WGS) entry which is preliminary data.</text>
</comment>
<protein>
    <submittedName>
        <fullName evidence="4">Gfo/Idh/MocA family protein</fullName>
    </submittedName>
</protein>
<dbReference type="RefSeq" id="WP_273841020.1">
    <property type="nucleotide sequence ID" value="NZ_JAQQWT010000003.1"/>
</dbReference>
<accession>A0ABV6NBX7</accession>
<feature type="domain" description="Gfo/Idh/MocA-like oxidoreductase N-terminal" evidence="2">
    <location>
        <begin position="3"/>
        <end position="129"/>
    </location>
</feature>
<evidence type="ECO:0000259" key="3">
    <source>
        <dbReference type="Pfam" id="PF02894"/>
    </source>
</evidence>
<name>A0ABV6NBX7_9BACI</name>
<reference evidence="4 5" key="1">
    <citation type="submission" date="2024-09" db="EMBL/GenBank/DDBJ databases">
        <authorList>
            <person name="Sun Q."/>
            <person name="Mori K."/>
        </authorList>
    </citation>
    <scope>NUCLEOTIDE SEQUENCE [LARGE SCALE GENOMIC DNA]</scope>
    <source>
        <strain evidence="4 5">NCAIM B.02301</strain>
    </source>
</reference>
<feature type="domain" description="Gfo/Idh/MocA-like oxidoreductase C-terminal" evidence="3">
    <location>
        <begin position="141"/>
        <end position="416"/>
    </location>
</feature>
<dbReference type="SUPFAM" id="SSF51735">
    <property type="entry name" value="NAD(P)-binding Rossmann-fold domains"/>
    <property type="match status" value="1"/>
</dbReference>
<evidence type="ECO:0000313" key="4">
    <source>
        <dbReference type="EMBL" id="MFC0558299.1"/>
    </source>
</evidence>
<dbReference type="InterPro" id="IPR000683">
    <property type="entry name" value="Gfo/Idh/MocA-like_OxRdtase_N"/>
</dbReference>
<evidence type="ECO:0000259" key="2">
    <source>
        <dbReference type="Pfam" id="PF01408"/>
    </source>
</evidence>
<dbReference type="PANTHER" id="PTHR43377:SF2">
    <property type="entry name" value="BINDING ROSSMANN FOLD OXIDOREDUCTASE, PUTATIVE (AFU_ORTHOLOGUE AFUA_4G00560)-RELATED"/>
    <property type="match status" value="1"/>
</dbReference>
<dbReference type="InterPro" id="IPR036291">
    <property type="entry name" value="NAD(P)-bd_dom_sf"/>
</dbReference>
<proteinExistence type="inferred from homology"/>
<dbReference type="EMBL" id="JBHLTR010000004">
    <property type="protein sequence ID" value="MFC0558299.1"/>
    <property type="molecule type" value="Genomic_DNA"/>
</dbReference>
<keyword evidence="5" id="KW-1185">Reference proteome</keyword>
<dbReference type="SUPFAM" id="SSF55347">
    <property type="entry name" value="Glyceraldehyde-3-phosphate dehydrogenase-like, C-terminal domain"/>
    <property type="match status" value="1"/>
</dbReference>
<evidence type="ECO:0000313" key="5">
    <source>
        <dbReference type="Proteomes" id="UP001589833"/>
    </source>
</evidence>
<dbReference type="InterPro" id="IPR051450">
    <property type="entry name" value="Gfo/Idh/MocA_Oxidoreductases"/>
</dbReference>
<gene>
    <name evidence="4" type="ORF">ACFFH4_04455</name>
</gene>
<sequence>MQRIVVCGLSNRALEMFINPIITKFSHENEIVGLLDNDEKRVDLCKERFPELAFLPSYTPQQFSQMVNETNATTVIVTSRDDTHVDYILQGLEHDLHIISEKPMVTTSFDAKRVMEAEAKSKGTVHVAFNYRYSPFHRKIKELILSGKIGRITSIDLNWYIDTYHGASYFKRWNRMREFSGGLSVHKSTHHFDLVNWWIDQKPEQVFAYGALNYYGKDGELNPSPVDHRFCGTCTEKHACGYYMRWNNRTDSSAVKDDHIKFEEKQNYTNYRPDACIFDHEIEIEDTYVATVKYDRGALLSYSINFSLPYEGYRLAINGTEGRIETQEFHELSRVPFPVPEQTIDYYPLFGSKETIHVIQTEGGHGGGDPIIQEDLFLGVDPARPYEILAGAEAGAYSIAVGEAVWKSSLENKPINMKELLENVTPKHKA</sequence>
<dbReference type="Proteomes" id="UP001589833">
    <property type="component" value="Unassembled WGS sequence"/>
</dbReference>
<dbReference type="Gene3D" id="3.30.360.10">
    <property type="entry name" value="Dihydrodipicolinate Reductase, domain 2"/>
    <property type="match status" value="1"/>
</dbReference>
<dbReference type="Gene3D" id="3.40.50.720">
    <property type="entry name" value="NAD(P)-binding Rossmann-like Domain"/>
    <property type="match status" value="1"/>
</dbReference>
<organism evidence="4 5">
    <name type="scientific">Halalkalibacter alkalisediminis</name>
    <dbReference type="NCBI Taxonomy" id="935616"/>
    <lineage>
        <taxon>Bacteria</taxon>
        <taxon>Bacillati</taxon>
        <taxon>Bacillota</taxon>
        <taxon>Bacilli</taxon>
        <taxon>Bacillales</taxon>
        <taxon>Bacillaceae</taxon>
        <taxon>Halalkalibacter</taxon>
    </lineage>
</organism>